<protein>
    <submittedName>
        <fullName evidence="1">Alpha/beta hydrolase</fullName>
    </submittedName>
</protein>
<dbReference type="InterPro" id="IPR050583">
    <property type="entry name" value="Mycobacterial_A85_antigen"/>
</dbReference>
<proteinExistence type="predicted"/>
<dbReference type="Proteomes" id="UP000596857">
    <property type="component" value="Unassembled WGS sequence"/>
</dbReference>
<sequence>MGIKYIHIEIHGWKLTIRLPFSYGTEHRRFPVAYLQDEGSVMKHTANYLDHLFRSQQLNELILVGVASKDRNHDYTPWPLPEVTPGAPSFGGGGDDYLRALAEEIKPYIDSHYLTLQEARFTGIIGYSLGGLISLYASYRYPEVFGRIGLLSASFWYEGILDYMRDHPVDRAGQRIYMYYGELEGCYKTNAQKEMAGRSRAAHQLLLEQGFSGGDLLLECDPQGTHDLMFFSRQFPPALRWLFGGGEAGPVRGNAG</sequence>
<comment type="caution">
    <text evidence="1">The sequence shown here is derived from an EMBL/GenBank/DDBJ whole genome shotgun (WGS) entry which is preliminary data.</text>
</comment>
<dbReference type="InterPro" id="IPR029058">
    <property type="entry name" value="AB_hydrolase_fold"/>
</dbReference>
<evidence type="ECO:0000313" key="1">
    <source>
        <dbReference type="EMBL" id="NOU80988.1"/>
    </source>
</evidence>
<accession>A0ABX1YJG8</accession>
<dbReference type="SUPFAM" id="SSF53474">
    <property type="entry name" value="alpha/beta-Hydrolases"/>
    <property type="match status" value="1"/>
</dbReference>
<dbReference type="InterPro" id="IPR000801">
    <property type="entry name" value="Esterase-like"/>
</dbReference>
<evidence type="ECO:0000313" key="2">
    <source>
        <dbReference type="Proteomes" id="UP000596857"/>
    </source>
</evidence>
<dbReference type="PANTHER" id="PTHR48098">
    <property type="entry name" value="ENTEROCHELIN ESTERASE-RELATED"/>
    <property type="match status" value="1"/>
</dbReference>
<dbReference type="Gene3D" id="3.40.50.1820">
    <property type="entry name" value="alpha/beta hydrolase"/>
    <property type="match status" value="1"/>
</dbReference>
<dbReference type="GO" id="GO:0016787">
    <property type="term" value="F:hydrolase activity"/>
    <property type="evidence" value="ECO:0007669"/>
    <property type="project" value="UniProtKB-KW"/>
</dbReference>
<keyword evidence="2" id="KW-1185">Reference proteome</keyword>
<dbReference type="PANTHER" id="PTHR48098:SF3">
    <property type="entry name" value="IRON(III) ENTEROBACTIN ESTERASE"/>
    <property type="match status" value="1"/>
</dbReference>
<dbReference type="RefSeq" id="WP_171718528.1">
    <property type="nucleotide sequence ID" value="NZ_WHOB01000059.1"/>
</dbReference>
<keyword evidence="1" id="KW-0378">Hydrolase</keyword>
<dbReference type="EMBL" id="WHOB01000059">
    <property type="protein sequence ID" value="NOU80988.1"/>
    <property type="molecule type" value="Genomic_DNA"/>
</dbReference>
<dbReference type="Pfam" id="PF00756">
    <property type="entry name" value="Esterase"/>
    <property type="match status" value="1"/>
</dbReference>
<organism evidence="1 2">
    <name type="scientific">Paenibacillus phytohabitans</name>
    <dbReference type="NCBI Taxonomy" id="2654978"/>
    <lineage>
        <taxon>Bacteria</taxon>
        <taxon>Bacillati</taxon>
        <taxon>Bacillota</taxon>
        <taxon>Bacilli</taxon>
        <taxon>Bacillales</taxon>
        <taxon>Paenibacillaceae</taxon>
        <taxon>Paenibacillus</taxon>
    </lineage>
</organism>
<reference evidence="1 2" key="1">
    <citation type="submission" date="2019-10" db="EMBL/GenBank/DDBJ databases">
        <title>Description of Paenibacillus terricola sp. nov.</title>
        <authorList>
            <person name="Carlier A."/>
            <person name="Qi S."/>
        </authorList>
    </citation>
    <scope>NUCLEOTIDE SEQUENCE [LARGE SCALE GENOMIC DNA]</scope>
    <source>
        <strain evidence="1 2">LMG 31459</strain>
    </source>
</reference>
<gene>
    <name evidence="1" type="ORF">GC101_19180</name>
</gene>
<name>A0ABX1YJG8_9BACL</name>